<proteinExistence type="inferred from homology"/>
<evidence type="ECO:0000259" key="12">
    <source>
        <dbReference type="Pfam" id="PF13735"/>
    </source>
</evidence>
<dbReference type="SUPFAM" id="SSF81891">
    <property type="entry name" value="Poly A polymerase C-terminal region-like"/>
    <property type="match status" value="1"/>
</dbReference>
<dbReference type="PANTHER" id="PTHR46173:SF1">
    <property type="entry name" value="CCA TRNA NUCLEOTIDYLTRANSFERASE 1, MITOCHONDRIAL"/>
    <property type="match status" value="1"/>
</dbReference>
<gene>
    <name evidence="13" type="ORF">ACCQ42_03695</name>
</gene>
<keyword evidence="5" id="KW-0479">Metal-binding</keyword>
<dbReference type="EMBL" id="JBGMEF010000017">
    <property type="protein sequence ID" value="MFO3666869.1"/>
    <property type="molecule type" value="Genomic_DNA"/>
</dbReference>
<evidence type="ECO:0000256" key="3">
    <source>
        <dbReference type="ARBA" id="ARBA00022694"/>
    </source>
</evidence>
<dbReference type="Pfam" id="PF01743">
    <property type="entry name" value="PolyA_pol"/>
    <property type="match status" value="1"/>
</dbReference>
<organism evidence="13 14">
    <name type="scientific">Anaerococcus kampingae</name>
    <dbReference type="NCBI Taxonomy" id="3115614"/>
    <lineage>
        <taxon>Bacteria</taxon>
        <taxon>Bacillati</taxon>
        <taxon>Bacillota</taxon>
        <taxon>Tissierellia</taxon>
        <taxon>Tissierellales</taxon>
        <taxon>Peptoniphilaceae</taxon>
        <taxon>Anaerococcus</taxon>
    </lineage>
</organism>
<dbReference type="Gene3D" id="1.10.246.80">
    <property type="match status" value="1"/>
</dbReference>
<comment type="cofactor">
    <cofactor evidence="1">
        <name>Mg(2+)</name>
        <dbReference type="ChEBI" id="CHEBI:18420"/>
    </cofactor>
</comment>
<reference evidence="13 14" key="1">
    <citation type="journal article" date="2025" name="Anaerobe">
        <title>Description of Anaerococcus kampingiae sp. nov., Anaerococcus groningensis sp. nov., Anaerococcus martiniensis sp. nov., and Anaerococcus cruorum sp. nov., isolated from human clinical specimens.</title>
        <authorList>
            <person name="Boiten K.E."/>
            <person name="Meijer J."/>
            <person name="van Wezel E.M."/>
            <person name="Veloo A.C.M."/>
        </authorList>
    </citation>
    <scope>NUCLEOTIDE SEQUENCE [LARGE SCALE GENOMIC DNA]</scope>
    <source>
        <strain evidence="13 14">ENR0874</strain>
    </source>
</reference>
<dbReference type="RefSeq" id="WP_410035421.1">
    <property type="nucleotide sequence ID" value="NZ_JBGMEF010000017.1"/>
</dbReference>
<comment type="caution">
    <text evidence="13">The sequence shown here is derived from an EMBL/GenBank/DDBJ whole genome shotgun (WGS) entry which is preliminary data.</text>
</comment>
<evidence type="ECO:0000256" key="2">
    <source>
        <dbReference type="ARBA" id="ARBA00022679"/>
    </source>
</evidence>
<evidence type="ECO:0000313" key="13">
    <source>
        <dbReference type="EMBL" id="MFO3666869.1"/>
    </source>
</evidence>
<keyword evidence="14" id="KW-1185">Reference proteome</keyword>
<comment type="similarity">
    <text evidence="9">Belongs to the tRNA nucleotidyltransferase/poly(A) polymerase family.</text>
</comment>
<evidence type="ECO:0000259" key="11">
    <source>
        <dbReference type="Pfam" id="PF12627"/>
    </source>
</evidence>
<evidence type="ECO:0000256" key="9">
    <source>
        <dbReference type="RuleBase" id="RU003953"/>
    </source>
</evidence>
<evidence type="ECO:0000256" key="5">
    <source>
        <dbReference type="ARBA" id="ARBA00022723"/>
    </source>
</evidence>
<evidence type="ECO:0000256" key="8">
    <source>
        <dbReference type="ARBA" id="ARBA00022884"/>
    </source>
</evidence>
<feature type="domain" description="CCA-adding enzyme C-terminal" evidence="12">
    <location>
        <begin position="287"/>
        <end position="431"/>
    </location>
</feature>
<keyword evidence="6" id="KW-0547">Nucleotide-binding</keyword>
<dbReference type="CDD" id="cd05398">
    <property type="entry name" value="NT_ClassII-CCAase"/>
    <property type="match status" value="1"/>
</dbReference>
<evidence type="ECO:0000259" key="10">
    <source>
        <dbReference type="Pfam" id="PF01743"/>
    </source>
</evidence>
<dbReference type="InterPro" id="IPR002646">
    <property type="entry name" value="PolA_pol_head_dom"/>
</dbReference>
<protein>
    <submittedName>
        <fullName evidence="13">CCA tRNA nucleotidyltransferase</fullName>
    </submittedName>
</protein>
<keyword evidence="7" id="KW-0460">Magnesium</keyword>
<name>A0ABW9MC62_9FIRM</name>
<keyword evidence="2 9" id="KW-0808">Transferase</keyword>
<dbReference type="CDD" id="cd00077">
    <property type="entry name" value="HDc"/>
    <property type="match status" value="1"/>
</dbReference>
<evidence type="ECO:0000256" key="6">
    <source>
        <dbReference type="ARBA" id="ARBA00022741"/>
    </source>
</evidence>
<dbReference type="SUPFAM" id="SSF81301">
    <property type="entry name" value="Nucleotidyltransferase"/>
    <property type="match status" value="1"/>
</dbReference>
<dbReference type="Gene3D" id="3.30.460.10">
    <property type="entry name" value="Beta Polymerase, domain 2"/>
    <property type="match status" value="1"/>
</dbReference>
<accession>A0ABW9MC62</accession>
<evidence type="ECO:0000256" key="7">
    <source>
        <dbReference type="ARBA" id="ARBA00022842"/>
    </source>
</evidence>
<dbReference type="InterPro" id="IPR050264">
    <property type="entry name" value="Bact_CCA-adding_enz_type3_sf"/>
</dbReference>
<dbReference type="InterPro" id="IPR032810">
    <property type="entry name" value="CCA-adding_enz_C"/>
</dbReference>
<dbReference type="InterPro" id="IPR003607">
    <property type="entry name" value="HD/PDEase_dom"/>
</dbReference>
<dbReference type="Pfam" id="PF13735">
    <property type="entry name" value="tRNA_NucTran2_2"/>
    <property type="match status" value="1"/>
</dbReference>
<evidence type="ECO:0000256" key="1">
    <source>
        <dbReference type="ARBA" id="ARBA00001946"/>
    </source>
</evidence>
<keyword evidence="4" id="KW-0548">Nucleotidyltransferase</keyword>
<evidence type="ECO:0000256" key="4">
    <source>
        <dbReference type="ARBA" id="ARBA00022695"/>
    </source>
</evidence>
<feature type="domain" description="Poly A polymerase head" evidence="10">
    <location>
        <begin position="17"/>
        <end position="138"/>
    </location>
</feature>
<dbReference type="Pfam" id="PF12627">
    <property type="entry name" value="PolyA_pol_RNAbd"/>
    <property type="match status" value="1"/>
</dbReference>
<dbReference type="Gene3D" id="1.10.3090.10">
    <property type="entry name" value="cca-adding enzyme, domain 2"/>
    <property type="match status" value="1"/>
</dbReference>
<feature type="domain" description="tRNA nucleotidyltransferase/poly(A) polymerase RNA and SrmB- binding" evidence="11">
    <location>
        <begin position="165"/>
        <end position="224"/>
    </location>
</feature>
<evidence type="ECO:0000313" key="14">
    <source>
        <dbReference type="Proteomes" id="UP001637994"/>
    </source>
</evidence>
<keyword evidence="8 9" id="KW-0694">RNA-binding</keyword>
<sequence length="435" mass="49695">MNKGFILKSLEEAGFKAYLVGGCLRDEIMGKPSSDVDIATTARPDQIKEVFKNFTLVDIGKKFGTIKVLAGFDEYEITTLRSDSIYLDKRRPVAVSFTDDIYEDLARRDFTINAMAKRSGEIIDPFDGRTDIKNKIIRAVGNPKERIEEDYLRALRAVRFATCLDFTIEDSLKKAIIEKQANIEFISKERIASEINKILLADNPVYGIRLLEELGLLAKIFPELYRTIGFDQHSPHHYLDVYEHSLEVLRNTKKDLITRLAAIFHDTGKVDCFFLDEKGNGRFFVHQDLSADHAIARLRDLKYSKKLIGSVENLIRRHMDAANTYTEKSIKRLLRKLGKEDLLRLLDLQKADKLATVHKDLANINKAHELLKNLEKEDLVLKRSDLAVNGKDLIKLGYKEGRALGDLLKLIEENVLEEKLSNNKSAILKFIREMG</sequence>
<keyword evidence="3" id="KW-0819">tRNA processing</keyword>
<dbReference type="InterPro" id="IPR032828">
    <property type="entry name" value="PolyA_RNA-bd"/>
</dbReference>
<dbReference type="InterPro" id="IPR043519">
    <property type="entry name" value="NT_sf"/>
</dbReference>
<dbReference type="Proteomes" id="UP001637994">
    <property type="component" value="Unassembled WGS sequence"/>
</dbReference>
<dbReference type="PANTHER" id="PTHR46173">
    <property type="entry name" value="CCA TRNA NUCLEOTIDYLTRANSFERASE 1, MITOCHONDRIAL"/>
    <property type="match status" value="1"/>
</dbReference>